<dbReference type="PROSITE" id="PS51186">
    <property type="entry name" value="GNAT"/>
    <property type="match status" value="1"/>
</dbReference>
<organism evidence="2 3">
    <name type="scientific">Geothrix oryzae</name>
    <dbReference type="NCBI Taxonomy" id="2927975"/>
    <lineage>
        <taxon>Bacteria</taxon>
        <taxon>Pseudomonadati</taxon>
        <taxon>Acidobacteriota</taxon>
        <taxon>Holophagae</taxon>
        <taxon>Holophagales</taxon>
        <taxon>Holophagaceae</taxon>
        <taxon>Geothrix</taxon>
    </lineage>
</organism>
<dbReference type="Gene3D" id="3.40.630.30">
    <property type="match status" value="1"/>
</dbReference>
<dbReference type="CDD" id="cd04301">
    <property type="entry name" value="NAT_SF"/>
    <property type="match status" value="1"/>
</dbReference>
<dbReference type="Pfam" id="PF00583">
    <property type="entry name" value="Acetyltransf_1"/>
    <property type="match status" value="1"/>
</dbReference>
<evidence type="ECO:0000313" key="3">
    <source>
        <dbReference type="Proteomes" id="UP001242010"/>
    </source>
</evidence>
<proteinExistence type="predicted"/>
<sequence length="252" mass="26858">MFHDLPSLARRLESAQARQNERFNQAAGGRSLPVGGGFAHVRGPGHPLNQALGLIDPITEADLDAIESFLGTPTVLELSPGADPDLWPLLARRGYRLQQFQQLWIRSLAGVEEAPPPSEVRRAELGEAGSYNRIVAAGFMDQDDWRGLVPPFEVSLAVPDAWGFLAIVDGEPAGGGMLGIVDGVALLSGDAVIPSFRGRGLQKALIRARLAFAQGRGCDLACASTAPGTASQRSYEACGFRVGYPKVEMARD</sequence>
<protein>
    <submittedName>
        <fullName evidence="2">GNAT family acetyltransferase</fullName>
    </submittedName>
</protein>
<gene>
    <name evidence="2" type="ORF">GETHOR_08600</name>
</gene>
<accession>A0ABM8DP83</accession>
<feature type="domain" description="N-acetyltransferase" evidence="1">
    <location>
        <begin position="118"/>
        <end position="252"/>
    </location>
</feature>
<keyword evidence="3" id="KW-1185">Reference proteome</keyword>
<dbReference type="InterPro" id="IPR016181">
    <property type="entry name" value="Acyl_CoA_acyltransferase"/>
</dbReference>
<dbReference type="SUPFAM" id="SSF55729">
    <property type="entry name" value="Acyl-CoA N-acyltransferases (Nat)"/>
    <property type="match status" value="1"/>
</dbReference>
<evidence type="ECO:0000313" key="2">
    <source>
        <dbReference type="EMBL" id="BDU68759.1"/>
    </source>
</evidence>
<dbReference type="InterPro" id="IPR000182">
    <property type="entry name" value="GNAT_dom"/>
</dbReference>
<reference evidence="3" key="1">
    <citation type="journal article" date="2023" name="Int. J. Syst. Evol. Microbiol.">
        <title>Mesoterricola silvestris gen. nov., sp. nov., Mesoterricola sediminis sp. nov., Geothrix oryzae sp. nov., Geothrix edaphica sp. nov., Geothrix rubra sp. nov., and Geothrix limicola sp. nov., six novel members of Acidobacteriota isolated from soils.</title>
        <authorList>
            <person name="Itoh H."/>
            <person name="Sugisawa Y."/>
            <person name="Mise K."/>
            <person name="Xu Z."/>
            <person name="Kuniyasu M."/>
            <person name="Ushijima N."/>
            <person name="Kawano K."/>
            <person name="Kobayashi E."/>
            <person name="Shiratori Y."/>
            <person name="Masuda Y."/>
            <person name="Senoo K."/>
        </authorList>
    </citation>
    <scope>NUCLEOTIDE SEQUENCE [LARGE SCALE GENOMIC DNA]</scope>
    <source>
        <strain evidence="3">Red222</strain>
    </source>
</reference>
<name>A0ABM8DP83_9BACT</name>
<dbReference type="EMBL" id="AP027079">
    <property type="protein sequence ID" value="BDU68759.1"/>
    <property type="molecule type" value="Genomic_DNA"/>
</dbReference>
<evidence type="ECO:0000259" key="1">
    <source>
        <dbReference type="PROSITE" id="PS51186"/>
    </source>
</evidence>
<dbReference type="Proteomes" id="UP001242010">
    <property type="component" value="Chromosome"/>
</dbReference>
<dbReference type="RefSeq" id="WP_286355395.1">
    <property type="nucleotide sequence ID" value="NZ_AP027079.1"/>
</dbReference>